<name>A0ABR9SAY0_9BURK</name>
<evidence type="ECO:0000256" key="2">
    <source>
        <dbReference type="ARBA" id="ARBA00022475"/>
    </source>
</evidence>
<dbReference type="Pfam" id="PF10070">
    <property type="entry name" value="DabA"/>
    <property type="match status" value="1"/>
</dbReference>
<comment type="cofactor">
    <cofactor evidence="6">
        <name>Zn(2+)</name>
        <dbReference type="ChEBI" id="CHEBI:29105"/>
    </cofactor>
</comment>
<evidence type="ECO:0000256" key="6">
    <source>
        <dbReference type="HAMAP-Rule" id="MF_01871"/>
    </source>
</evidence>
<organism evidence="7 8">
    <name type="scientific">Ramlibacter aquaticus</name>
    <dbReference type="NCBI Taxonomy" id="2780094"/>
    <lineage>
        <taxon>Bacteria</taxon>
        <taxon>Pseudomonadati</taxon>
        <taxon>Pseudomonadota</taxon>
        <taxon>Betaproteobacteria</taxon>
        <taxon>Burkholderiales</taxon>
        <taxon>Comamonadaceae</taxon>
        <taxon>Ramlibacter</taxon>
    </lineage>
</organism>
<keyword evidence="1 6" id="KW-0813">Transport</keyword>
<comment type="subunit">
    <text evidence="6">Forms a complex with DabB.</text>
</comment>
<accession>A0ABR9SAY0</accession>
<dbReference type="EMBL" id="JADDOJ010000006">
    <property type="protein sequence ID" value="MBE7939508.1"/>
    <property type="molecule type" value="Genomic_DNA"/>
</dbReference>
<comment type="function">
    <text evidence="6">Part of an energy-coupled inorganic carbon pump.</text>
</comment>
<comment type="similarity">
    <text evidence="6">Belongs to the inorganic carbon transporter (TC 9.A.2) DabA family.</text>
</comment>
<keyword evidence="5 6" id="KW-0472">Membrane</keyword>
<evidence type="ECO:0000313" key="7">
    <source>
        <dbReference type="EMBL" id="MBE7939508.1"/>
    </source>
</evidence>
<proteinExistence type="inferred from homology"/>
<comment type="caution">
    <text evidence="7">The sequence shown here is derived from an EMBL/GenBank/DDBJ whole genome shotgun (WGS) entry which is preliminary data.</text>
</comment>
<reference evidence="7 8" key="1">
    <citation type="submission" date="2020-10" db="EMBL/GenBank/DDBJ databases">
        <title>Draft genome of Ramlibacter aquaticus LMG 30558.</title>
        <authorList>
            <person name="Props R."/>
        </authorList>
    </citation>
    <scope>NUCLEOTIDE SEQUENCE [LARGE SCALE GENOMIC DNA]</scope>
    <source>
        <strain evidence="7 8">LMG 30558</strain>
    </source>
</reference>
<dbReference type="PANTHER" id="PTHR38344:SF1">
    <property type="entry name" value="INORGANIC CARBON TRANSPORTER SUBUNIT DABA-RELATED"/>
    <property type="match status" value="1"/>
</dbReference>
<keyword evidence="3 6" id="KW-0479">Metal-binding</keyword>
<dbReference type="Proteomes" id="UP000715965">
    <property type="component" value="Unassembled WGS sequence"/>
</dbReference>
<dbReference type="HAMAP" id="MF_01871">
    <property type="entry name" value="DabA"/>
    <property type="match status" value="1"/>
</dbReference>
<evidence type="ECO:0000256" key="3">
    <source>
        <dbReference type="ARBA" id="ARBA00022723"/>
    </source>
</evidence>
<dbReference type="InterPro" id="IPR018752">
    <property type="entry name" value="DabA"/>
</dbReference>
<protein>
    <recommendedName>
        <fullName evidence="6">Probable inorganic carbon transporter subunit DabA</fullName>
    </recommendedName>
</protein>
<evidence type="ECO:0000256" key="4">
    <source>
        <dbReference type="ARBA" id="ARBA00022833"/>
    </source>
</evidence>
<keyword evidence="8" id="KW-1185">Reference proteome</keyword>
<dbReference type="PANTHER" id="PTHR38344">
    <property type="entry name" value="UPF0753 PROTEIN AQ_863"/>
    <property type="match status" value="1"/>
</dbReference>
<feature type="binding site" evidence="6">
    <location>
        <position position="531"/>
    </location>
    <ligand>
        <name>Zn(2+)</name>
        <dbReference type="ChEBI" id="CHEBI:29105"/>
    </ligand>
</feature>
<evidence type="ECO:0000313" key="8">
    <source>
        <dbReference type="Proteomes" id="UP000715965"/>
    </source>
</evidence>
<feature type="binding site" evidence="6">
    <location>
        <position position="361"/>
    </location>
    <ligand>
        <name>Zn(2+)</name>
        <dbReference type="ChEBI" id="CHEBI:29105"/>
    </ligand>
</feature>
<sequence>MHLHESDRVARTAAIADAVETACACIAPTWPLDQMIAVNPWWGWVDRPMAEAGAWLGTLTGTRLAIPLAQVREAWKTGGLRRDDLEAACRLAGGEDASAPARAADRLAARLQSADSGEAPTRLPLLADLAPRGPVHDAQPAREAALHQASQHCAAFFDEAQGSWHPAREQGLWVSWKQALAQDRGIHWQRGRGWLHDTLAAWPASPLEAIELGLAQLPLPPTAAPAYLSALLLDVGGWAAWCAGRRWQARLAQGEDGTLVELLAIRLAWDVLLAQDQDVLAAQAGWAAAWAGHETAVRALARRQHDDWLLQLAMDLAYQRPLARQLAGRGTGNTGAPAAAKADGTPDGALAPTAQAVFCIDVRSEVFRRALEQVAPQVHTRGFAGFFGLPIAYAPAGTEARQPQLPGLLAPALVASEDGAALGQQLLQRRREALRWRTLRDRWRTAPGSGFSFVETCGLPYAAKLLRRSLPGTAGAARVETVGLAGADASATPRLPEAFSASEAGAELAAGILRAMGLTAGFAPLVLIAGHGSQSANNPQAAGLDCGACGGQTGEVNARVLASLLNDRAVRTGLAARGIAIPDTTHFLPALHNTTTDEVQVFDQHWVPAHARDAMDGLCAQLAAAGERARAERAPALGAAAQPAAGLTRWLRQRASDWSQTRPEWGLANNASFIVAPRERTRGLPLHGRAFLHDYDWRSDSDLSVLTLIMTAPLVVTHWINMQYHASTVDNARWGSGNKLLHNVVGGRIGVFEGNGGDLRIGLARQSLHDGTRWMHTPLRLSAFIEAPTDAMDTVLRQHPEVRRLVAGGWLHLLCIPPGGGEVLRWTRAGWQPCEGDPLHERAADALAA</sequence>
<dbReference type="RefSeq" id="WP_193779055.1">
    <property type="nucleotide sequence ID" value="NZ_JADDOJ010000006.1"/>
</dbReference>
<feature type="binding site" evidence="6">
    <location>
        <position position="546"/>
    </location>
    <ligand>
        <name>Zn(2+)</name>
        <dbReference type="ChEBI" id="CHEBI:29105"/>
    </ligand>
</feature>
<keyword evidence="4 6" id="KW-0862">Zinc</keyword>
<comment type="subcellular location">
    <subcellularLocation>
        <location evidence="6">Cell membrane</location>
        <topology evidence="6">Peripheral membrane protein</topology>
    </subcellularLocation>
</comment>
<evidence type="ECO:0000256" key="5">
    <source>
        <dbReference type="ARBA" id="ARBA00023136"/>
    </source>
</evidence>
<keyword evidence="2 6" id="KW-1003">Cell membrane</keyword>
<evidence type="ECO:0000256" key="1">
    <source>
        <dbReference type="ARBA" id="ARBA00022448"/>
    </source>
</evidence>
<gene>
    <name evidence="6" type="primary">dabA</name>
    <name evidence="7" type="ORF">IM725_02840</name>
</gene>
<feature type="binding site" evidence="6">
    <location>
        <position position="359"/>
    </location>
    <ligand>
        <name>Zn(2+)</name>
        <dbReference type="ChEBI" id="CHEBI:29105"/>
    </ligand>
</feature>